<feature type="compositionally biased region" description="Polar residues" evidence="7">
    <location>
        <begin position="1446"/>
        <end position="1462"/>
    </location>
</feature>
<feature type="compositionally biased region" description="Basic and acidic residues" evidence="7">
    <location>
        <begin position="1848"/>
        <end position="1861"/>
    </location>
</feature>
<evidence type="ECO:0000256" key="7">
    <source>
        <dbReference type="SAM" id="MobiDB-lite"/>
    </source>
</evidence>
<dbReference type="Gene3D" id="2.60.200.20">
    <property type="match status" value="1"/>
</dbReference>
<dbReference type="InterPro" id="IPR000253">
    <property type="entry name" value="FHA_dom"/>
</dbReference>
<feature type="domain" description="FHA" evidence="8">
    <location>
        <begin position="26"/>
        <end position="76"/>
    </location>
</feature>
<dbReference type="GO" id="GO:0007088">
    <property type="term" value="P:regulation of mitotic nuclear division"/>
    <property type="evidence" value="ECO:0007669"/>
    <property type="project" value="TreeGrafter"/>
</dbReference>
<organism evidence="9 10">
    <name type="scientific">Parambassis ranga</name>
    <name type="common">Indian glassy fish</name>
    <dbReference type="NCBI Taxonomy" id="210632"/>
    <lineage>
        <taxon>Eukaryota</taxon>
        <taxon>Metazoa</taxon>
        <taxon>Chordata</taxon>
        <taxon>Craniata</taxon>
        <taxon>Vertebrata</taxon>
        <taxon>Euteleostomi</taxon>
        <taxon>Actinopterygii</taxon>
        <taxon>Neopterygii</taxon>
        <taxon>Teleostei</taxon>
        <taxon>Neoteleostei</taxon>
        <taxon>Acanthomorphata</taxon>
        <taxon>Ovalentaria</taxon>
        <taxon>Ambassidae</taxon>
        <taxon>Parambassis</taxon>
    </lineage>
</organism>
<evidence type="ECO:0000256" key="1">
    <source>
        <dbReference type="ARBA" id="ARBA00004123"/>
    </source>
</evidence>
<dbReference type="InterPro" id="IPR008984">
    <property type="entry name" value="SMAD_FHA_dom_sf"/>
</dbReference>
<feature type="compositionally biased region" description="Basic and acidic residues" evidence="7">
    <location>
        <begin position="1557"/>
        <end position="1566"/>
    </location>
</feature>
<dbReference type="PANTHER" id="PTHR21603">
    <property type="entry name" value="ANTIGEN KI-67-LIKE PROTEIN"/>
    <property type="match status" value="1"/>
</dbReference>
<evidence type="ECO:0000256" key="5">
    <source>
        <dbReference type="ARBA" id="ARBA00023242"/>
    </source>
</evidence>
<feature type="compositionally biased region" description="Low complexity" evidence="7">
    <location>
        <begin position="582"/>
        <end position="596"/>
    </location>
</feature>
<dbReference type="GO" id="GO:0005694">
    <property type="term" value="C:chromosome"/>
    <property type="evidence" value="ECO:0007669"/>
    <property type="project" value="TreeGrafter"/>
</dbReference>
<feature type="compositionally biased region" description="Basic and acidic residues" evidence="7">
    <location>
        <begin position="237"/>
        <end position="246"/>
    </location>
</feature>
<dbReference type="RefSeq" id="XP_028287329.1">
    <property type="nucleotide sequence ID" value="XM_028431528.1"/>
</dbReference>
<dbReference type="InterPro" id="IPR029334">
    <property type="entry name" value="PP1-bd"/>
</dbReference>
<feature type="compositionally biased region" description="Polar residues" evidence="7">
    <location>
        <begin position="1207"/>
        <end position="1218"/>
    </location>
</feature>
<dbReference type="Pfam" id="PF00498">
    <property type="entry name" value="FHA"/>
    <property type="match status" value="1"/>
</dbReference>
<feature type="region of interest" description="Disordered" evidence="7">
    <location>
        <begin position="199"/>
        <end position="268"/>
    </location>
</feature>
<keyword evidence="4" id="KW-0832">Ubl conjugation</keyword>
<feature type="compositionally biased region" description="Basic residues" evidence="7">
    <location>
        <begin position="1869"/>
        <end position="1878"/>
    </location>
</feature>
<feature type="compositionally biased region" description="Basic and acidic residues" evidence="7">
    <location>
        <begin position="1463"/>
        <end position="1475"/>
    </location>
</feature>
<dbReference type="SUPFAM" id="SSF49879">
    <property type="entry name" value="SMAD/FHA domain"/>
    <property type="match status" value="1"/>
</dbReference>
<feature type="region of interest" description="Disordered" evidence="7">
    <location>
        <begin position="730"/>
        <end position="752"/>
    </location>
</feature>
<feature type="region of interest" description="Disordered" evidence="7">
    <location>
        <begin position="1206"/>
        <end position="1369"/>
    </location>
</feature>
<dbReference type="PANTHER" id="PTHR21603:SF17">
    <property type="entry name" value="PROLIFERATION MARKER PROTEIN KI-67"/>
    <property type="match status" value="1"/>
</dbReference>
<feature type="compositionally biased region" description="Basic and acidic residues" evidence="7">
    <location>
        <begin position="1320"/>
        <end position="1338"/>
    </location>
</feature>
<feature type="region of interest" description="Disordered" evidence="7">
    <location>
        <begin position="134"/>
        <end position="156"/>
    </location>
</feature>
<dbReference type="OrthoDB" id="6288785at2759"/>
<keyword evidence="3" id="KW-0597">Phosphoprotein</keyword>
<protein>
    <submittedName>
        <fullName evidence="10">Proteoglycan 4</fullName>
    </submittedName>
</protein>
<keyword evidence="6" id="KW-0131">Cell cycle</keyword>
<dbReference type="Pfam" id="PF15276">
    <property type="entry name" value="PP1_bind"/>
    <property type="match status" value="1"/>
</dbReference>
<evidence type="ECO:0000313" key="10">
    <source>
        <dbReference type="RefSeq" id="XP_028287329.1"/>
    </source>
</evidence>
<keyword evidence="2" id="KW-1017">Isopeptide bond</keyword>
<proteinExistence type="predicted"/>
<reference evidence="10" key="1">
    <citation type="submission" date="2025-08" db="UniProtKB">
        <authorList>
            <consortium name="RefSeq"/>
        </authorList>
    </citation>
    <scope>IDENTIFICATION</scope>
</reference>
<feature type="region of interest" description="Disordered" evidence="7">
    <location>
        <begin position="1382"/>
        <end position="1632"/>
    </location>
</feature>
<dbReference type="InterPro" id="IPR012568">
    <property type="entry name" value="KI67R"/>
</dbReference>
<dbReference type="GeneID" id="114452288"/>
<feature type="compositionally biased region" description="Basic and acidic residues" evidence="7">
    <location>
        <begin position="1585"/>
        <end position="1597"/>
    </location>
</feature>
<feature type="compositionally biased region" description="Pro residues" evidence="7">
    <location>
        <begin position="536"/>
        <end position="552"/>
    </location>
</feature>
<evidence type="ECO:0000256" key="2">
    <source>
        <dbReference type="ARBA" id="ARBA00022499"/>
    </source>
</evidence>
<dbReference type="CDD" id="cd22673">
    <property type="entry name" value="FHA_Ki67"/>
    <property type="match status" value="1"/>
</dbReference>
<sequence length="1878" mass="205022">MPLHGKIVVIKRNGGDGTEFPLTTTCLFGRMPDCDIRIQLPLVSKEHCRIDLNENKEVILTNLSLTNPTSVNGEVLQQSERLKHGDVITIIDRSFRFEYPPAPTPKKRSSIGGKAETLKVRQDQKAGDTAIVEAGEKRTSEVSTDPHLKDGANHDNIQRSLEKNIEVEPKEDSSVLQNKTTSPFSDLYQMIKKSLDIKTPWKSSAGQPQTPSSKRCTPRPGSVRKNAGKPFSTEVKSIPKNDKDFTGAETPQSVKQRKSIQSPSALMARPEAENITKHEANSPQRKPSTPLKFSVHEVIEQISNQTPKSPMRRRSKEATPAKDACTGEQQAAHPKSLSPSNSGKAEKVSKKRKSGELGADLPASLMKKKRVSFGGYLSPELFDKRLPPDSPLRKGAAPRRSLSLLTPKQSLLRRASVIGLLKLEQKSKTGTPSPKKSGTKRASPKTPKSRTSSPKSPSPAKKTPKSPSPAKKTPKTPPSPAKKTPKSPSPAKKTPKSPSPAKKTPKSPSPAKKTPKSPSPAKKTPKSPSPAKKTPKTPPSPAKKTPKTPPSPAKKTPKTPSPAKKTPKTPPSPAKKTPKTPSPAKKTPKSKSSTPAGKRRSPASVKNISTIVATPAKTPLDSGVQTPTVRGRFSVSRISTPSPIAEVDATADQVPLLTVTPKIPLKRKSMKSTSRKTASVNKSALKVMHRRSGISRASIKVLNSWADIVKFGTTKAQVVPAKKVAVKTTKKKAVSKPQTPARKLKSHMSTGHADSPVTIIVGRAQKRMVVHPPSAAPRLVTNTAVLKKNMKMDEDLTGISEMFKTPVNERKRRSTNSATKSPAECLSTSVIEPSVLNTPEETGEMMVSPLSVTSAVKGRKYSSESVQRLLNADQECSFVSESDITLKIPSESSEQQGADLKATTVTTPKQKPQLPECLTGVKRIMKTPRQKVEPVEDLRGKILKTPKQKTEQKECLTGVKRIMKTPRRKAEPVEDLRGRILITPKQKTEQKECLTGVKRIMKTPRHETEPLEDISGQLLVTPKQKPEQQECLTGVKRIFETPKQVAEPIEDLPNDHLKTPRAPEADMSMGGIQELLVTPVCMQGSEITEKSFPEVCCSGIKRIMKTPKQKSAPVEDMVGVKRLVRTPRQKGEPVEENFGLKRLMKSPRLRGNAPVEDFEGLQELMEEPVTDSTKDQETKKDEGQMSVDSVEDVVLLVQSKDVRVDENVSQVETANGNLPETDMPATDPGQEKKPARGRKAKTVQSKAAPDKKEAPEPSEEPAIPARARGRRGKTAEAAAPPAVRQTTRGRTAKSTESKNVELTEESNPQPSKVALKPKRRPQEVLHETEKMLEPKDTNEILLEELPSGSSKNKLSDAMETVPQDPEIECVPVVETEVTEMRPAVKPARARKGKVMGSNEAADKSEAAEDPVAPAPVRGRRGKKTEGTVPPAPRQTTRTRNAKESSKQPAVETQLTEISAETSKQTDSKLPTEDGVVKPVRGRKTKQPPVEQEEAEPEKAANDEPLEANAQPKQQIVANPRRGRKVKAEQNDVAAEGTGIPVESNNQPPTRAKKGRNAKWEEEKMDNGETAQSQQPVEKVRRKRKAEQEHEEPTEVKPIEMAVPEAAETPLIKPVTVSEQDTVAAKPRRGGRKIKQDTEIIVPVESTEVLVVNVTDKTKRGRKTKQLTEEVEVTAENPKQELDAEEAQIAEPIALAGKPSKARGAKTVRSEIPQAVPAKRARRGTAVPPEDTNAESTVQVLESEPEKPSKRGRRAAAAKPTTEEASEQENPCDTKTSKKSVRWNVDVNVFNVPKETPVKAVRGRRKTTLGDKVDAESKDVSKDSNKTEEEDLSGNVVEAQPVKRARRGATADKAETTSRAEDIAAETQHKTRRGRSAKK</sequence>
<feature type="compositionally biased region" description="Basic and acidic residues" evidence="7">
    <location>
        <begin position="1172"/>
        <end position="1183"/>
    </location>
</feature>
<feature type="compositionally biased region" description="Low complexity" evidence="7">
    <location>
        <begin position="444"/>
        <end position="461"/>
    </location>
</feature>
<feature type="compositionally biased region" description="Polar residues" evidence="7">
    <location>
        <begin position="249"/>
        <end position="264"/>
    </location>
</feature>
<dbReference type="Proteomes" id="UP000515145">
    <property type="component" value="Chromosome 19"/>
</dbReference>
<dbReference type="InParanoid" id="A0A6P7KCX7"/>
<evidence type="ECO:0000256" key="6">
    <source>
        <dbReference type="ARBA" id="ARBA00023306"/>
    </source>
</evidence>
<evidence type="ECO:0000256" key="3">
    <source>
        <dbReference type="ARBA" id="ARBA00022553"/>
    </source>
</evidence>
<evidence type="ECO:0000313" key="9">
    <source>
        <dbReference type="Proteomes" id="UP000515145"/>
    </source>
</evidence>
<dbReference type="SMART" id="SM00240">
    <property type="entry name" value="FHA"/>
    <property type="match status" value="1"/>
</dbReference>
<feature type="region of interest" description="Disordered" evidence="7">
    <location>
        <begin position="1656"/>
        <end position="1878"/>
    </location>
</feature>
<gene>
    <name evidence="10" type="primary">LOC114452288</name>
</gene>
<feature type="compositionally biased region" description="Polar residues" evidence="7">
    <location>
        <begin position="201"/>
        <end position="215"/>
    </location>
</feature>
<name>A0A6P7KCX7_9TELE</name>
<comment type="subcellular location">
    <subcellularLocation>
        <location evidence="1">Nucleus</location>
    </subcellularLocation>
</comment>
<dbReference type="GO" id="GO:0005634">
    <property type="term" value="C:nucleus"/>
    <property type="evidence" value="ECO:0007669"/>
    <property type="project" value="UniProtKB-SubCell"/>
</dbReference>
<feature type="region of interest" description="Disordered" evidence="7">
    <location>
        <begin position="1164"/>
        <end position="1187"/>
    </location>
</feature>
<evidence type="ECO:0000259" key="8">
    <source>
        <dbReference type="PROSITE" id="PS50006"/>
    </source>
</evidence>
<accession>A0A6P7KCX7</accession>
<feature type="region of interest" description="Disordered" evidence="7">
    <location>
        <begin position="891"/>
        <end position="913"/>
    </location>
</feature>
<feature type="region of interest" description="Disordered" evidence="7">
    <location>
        <begin position="302"/>
        <end position="625"/>
    </location>
</feature>
<evidence type="ECO:0000256" key="4">
    <source>
        <dbReference type="ARBA" id="ARBA00022843"/>
    </source>
</evidence>
<dbReference type="GO" id="GO:0051983">
    <property type="term" value="P:regulation of chromosome segregation"/>
    <property type="evidence" value="ECO:0007669"/>
    <property type="project" value="TreeGrafter"/>
</dbReference>
<dbReference type="SMART" id="SM01295">
    <property type="entry name" value="K167R"/>
    <property type="match status" value="2"/>
</dbReference>
<feature type="compositionally biased region" description="Basic and acidic residues" evidence="7">
    <location>
        <begin position="1807"/>
        <end position="1826"/>
    </location>
</feature>
<keyword evidence="9" id="KW-1185">Reference proteome</keyword>
<dbReference type="PROSITE" id="PS50006">
    <property type="entry name" value="FHA_DOMAIN"/>
    <property type="match status" value="1"/>
</dbReference>
<keyword evidence="5" id="KW-0539">Nucleus</keyword>